<dbReference type="Gene3D" id="2.40.50.140">
    <property type="entry name" value="Nucleic acid-binding proteins"/>
    <property type="match status" value="1"/>
</dbReference>
<evidence type="ECO:0000256" key="4">
    <source>
        <dbReference type="ARBA" id="ARBA00023146"/>
    </source>
</evidence>
<gene>
    <name evidence="7" type="ORF">JX265_011290</name>
</gene>
<evidence type="ECO:0000313" key="8">
    <source>
        <dbReference type="Proteomes" id="UP000829685"/>
    </source>
</evidence>
<dbReference type="SUPFAM" id="SSF55681">
    <property type="entry name" value="Class II aaRS and biotin synthetases"/>
    <property type="match status" value="1"/>
</dbReference>
<evidence type="ECO:0000256" key="1">
    <source>
        <dbReference type="ARBA" id="ARBA00022598"/>
    </source>
</evidence>
<evidence type="ECO:0000256" key="2">
    <source>
        <dbReference type="ARBA" id="ARBA00022741"/>
    </source>
</evidence>
<keyword evidence="4" id="KW-0030">Aminoacyl-tRNA synthetase</keyword>
<dbReference type="GO" id="GO:0070154">
    <property type="term" value="P:mitochondrial lysyl-tRNA aminoacylation"/>
    <property type="evidence" value="ECO:0007669"/>
    <property type="project" value="TreeGrafter"/>
</dbReference>
<dbReference type="InterPro" id="IPR012340">
    <property type="entry name" value="NA-bd_OB-fold"/>
</dbReference>
<comment type="caution">
    <text evidence="7">The sequence shown here is derived from an EMBL/GenBank/DDBJ whole genome shotgun (WGS) entry which is preliminary data.</text>
</comment>
<feature type="compositionally biased region" description="Basic and acidic residues" evidence="5">
    <location>
        <begin position="47"/>
        <end position="56"/>
    </location>
</feature>
<protein>
    <recommendedName>
        <fullName evidence="6">Aminoacyl-transfer RNA synthetases class-II family profile domain-containing protein</fullName>
    </recommendedName>
</protein>
<name>A0A9P9WCB6_9PEZI</name>
<keyword evidence="8" id="KW-1185">Reference proteome</keyword>
<reference evidence="7" key="1">
    <citation type="submission" date="2021-03" db="EMBL/GenBank/DDBJ databases">
        <title>Revisited historic fungal species revealed as producer of novel bioactive compounds through whole genome sequencing and comparative genomics.</title>
        <authorList>
            <person name="Vignolle G.A."/>
            <person name="Hochenegger N."/>
            <person name="Mach R.L."/>
            <person name="Mach-Aigner A.R."/>
            <person name="Javad Rahimi M."/>
            <person name="Salim K.A."/>
            <person name="Chan C.M."/>
            <person name="Lim L.B.L."/>
            <person name="Cai F."/>
            <person name="Druzhinina I.S."/>
            <person name="U'Ren J.M."/>
            <person name="Derntl C."/>
        </authorList>
    </citation>
    <scope>NUCLEOTIDE SEQUENCE</scope>
    <source>
        <strain evidence="7">TUCIM 5799</strain>
    </source>
</reference>
<dbReference type="InterPro" id="IPR004365">
    <property type="entry name" value="NA-bd_OB_tRNA"/>
</dbReference>
<feature type="region of interest" description="Disordered" evidence="5">
    <location>
        <begin position="40"/>
        <end position="142"/>
    </location>
</feature>
<dbReference type="InterPro" id="IPR006195">
    <property type="entry name" value="aa-tRNA-synth_II"/>
</dbReference>
<dbReference type="AlphaFoldDB" id="A0A9P9WCB6"/>
<feature type="compositionally biased region" description="Polar residues" evidence="5">
    <location>
        <begin position="124"/>
        <end position="142"/>
    </location>
</feature>
<feature type="compositionally biased region" description="Basic residues" evidence="5">
    <location>
        <begin position="57"/>
        <end position="67"/>
    </location>
</feature>
<evidence type="ECO:0000256" key="3">
    <source>
        <dbReference type="ARBA" id="ARBA00022840"/>
    </source>
</evidence>
<dbReference type="InterPro" id="IPR045864">
    <property type="entry name" value="aa-tRNA-synth_II/BPL/LPL"/>
</dbReference>
<organism evidence="7 8">
    <name type="scientific">Neoarthrinium moseri</name>
    <dbReference type="NCBI Taxonomy" id="1658444"/>
    <lineage>
        <taxon>Eukaryota</taxon>
        <taxon>Fungi</taxon>
        <taxon>Dikarya</taxon>
        <taxon>Ascomycota</taxon>
        <taxon>Pezizomycotina</taxon>
        <taxon>Sordariomycetes</taxon>
        <taxon>Xylariomycetidae</taxon>
        <taxon>Amphisphaeriales</taxon>
        <taxon>Apiosporaceae</taxon>
        <taxon>Neoarthrinium</taxon>
    </lineage>
</organism>
<dbReference type="GO" id="GO:0005524">
    <property type="term" value="F:ATP binding"/>
    <property type="evidence" value="ECO:0007669"/>
    <property type="project" value="UniProtKB-KW"/>
</dbReference>
<evidence type="ECO:0000313" key="7">
    <source>
        <dbReference type="EMBL" id="KAI1857089.1"/>
    </source>
</evidence>
<dbReference type="PROSITE" id="PS50862">
    <property type="entry name" value="AA_TRNA_LIGASE_II"/>
    <property type="match status" value="1"/>
</dbReference>
<dbReference type="Proteomes" id="UP000829685">
    <property type="component" value="Unassembled WGS sequence"/>
</dbReference>
<sequence>MAARALAHILRPYAVQPLPVNAAVYSRLYSLVQPPCIRAYATTKNPNPREPRDQKKLRLRKKGKPRKPASDNSEKLSGHKNPEPKQPASNNSGELSEPKNPEPNQPASNNSGELSEPTNPEPNQPASNNSEKPSEPVSTATKVAQRIQKLFELDALKWPRIEHPEGVKYMNNAEFKRRCGDKDFKPLPGQDIQIRGRIIRVRKQGGKLLFLDIMSNFHTVQIVLDFGHIQSVSDVTLEQFQKQRDAFLRGDFVSAEGSPVRTPAGDLALKANKLPYQLSPSIAPVPRRLINEETKVQSPHLNLLLVHEASATIRFRSELIWWLRVFFQNERFIEVQTPIIADYAGGAAARPFLTSSTEFPRKELALRIAPELWLKRMIVGGFDRVFEIGPSFRNEGLDSTHNPEFTTCEFYQAYANLSSLISFTTNLIQQLALFSAAKWEKWGSKERYEFEPDYFVNFKQVEFIPALEEALDIKFPDLSETDALSRLRETLHAKLGHQPAPGASLNKLLDTLAGKYLEPESDHAPLYIINHPACMTPLSKSFTCPKTGQLVSARAELFIKGREIANMYEEENDPFEQRRKFELQLQARNAEGASPEDGQAVVDESYIEALEHGLPPTGGWGCGIDRLVMMFSASSRISDTLPFGSLRNVVNVTQGSRRS</sequence>
<dbReference type="PRINTS" id="PR00982">
    <property type="entry name" value="TRNASYNTHLYS"/>
</dbReference>
<keyword evidence="2" id="KW-0547">Nucleotide-binding</keyword>
<dbReference type="GO" id="GO:0005739">
    <property type="term" value="C:mitochondrion"/>
    <property type="evidence" value="ECO:0007669"/>
    <property type="project" value="TreeGrafter"/>
</dbReference>
<dbReference type="SUPFAM" id="SSF50249">
    <property type="entry name" value="Nucleic acid-binding proteins"/>
    <property type="match status" value="1"/>
</dbReference>
<dbReference type="GO" id="GO:0004824">
    <property type="term" value="F:lysine-tRNA ligase activity"/>
    <property type="evidence" value="ECO:0007669"/>
    <property type="project" value="InterPro"/>
</dbReference>
<feature type="domain" description="Aminoacyl-transfer RNA synthetases class-II family profile" evidence="6">
    <location>
        <begin position="313"/>
        <end position="642"/>
    </location>
</feature>
<dbReference type="InterPro" id="IPR018149">
    <property type="entry name" value="Lys-tRNA-synth_II_C"/>
</dbReference>
<keyword evidence="3" id="KW-0067">ATP-binding</keyword>
<dbReference type="PANTHER" id="PTHR42918:SF5">
    <property type="entry name" value="LYSINE--TRNA LIGASE, MITOCHONDRIAL"/>
    <property type="match status" value="1"/>
</dbReference>
<proteinExistence type="predicted"/>
<keyword evidence="1" id="KW-0436">Ligase</keyword>
<feature type="compositionally biased region" description="Basic and acidic residues" evidence="5">
    <location>
        <begin position="68"/>
        <end position="83"/>
    </location>
</feature>
<accession>A0A9P9WCB6</accession>
<evidence type="ECO:0000256" key="5">
    <source>
        <dbReference type="SAM" id="MobiDB-lite"/>
    </source>
</evidence>
<dbReference type="Pfam" id="PF00152">
    <property type="entry name" value="tRNA-synt_2"/>
    <property type="match status" value="1"/>
</dbReference>
<evidence type="ECO:0000259" key="6">
    <source>
        <dbReference type="PROSITE" id="PS50862"/>
    </source>
</evidence>
<dbReference type="GO" id="GO:0000049">
    <property type="term" value="F:tRNA binding"/>
    <property type="evidence" value="ECO:0007669"/>
    <property type="project" value="TreeGrafter"/>
</dbReference>
<dbReference type="InterPro" id="IPR004364">
    <property type="entry name" value="Aa-tRNA-synt_II"/>
</dbReference>
<dbReference type="EMBL" id="JAFIMR010000041">
    <property type="protein sequence ID" value="KAI1857089.1"/>
    <property type="molecule type" value="Genomic_DNA"/>
</dbReference>
<dbReference type="Gene3D" id="3.30.930.10">
    <property type="entry name" value="Bira Bifunctional Protein, Domain 2"/>
    <property type="match status" value="1"/>
</dbReference>
<dbReference type="Pfam" id="PF01336">
    <property type="entry name" value="tRNA_anti-codon"/>
    <property type="match status" value="1"/>
</dbReference>
<feature type="compositionally biased region" description="Polar residues" evidence="5">
    <location>
        <begin position="105"/>
        <end position="118"/>
    </location>
</feature>
<dbReference type="PANTHER" id="PTHR42918">
    <property type="entry name" value="LYSYL-TRNA SYNTHETASE"/>
    <property type="match status" value="1"/>
</dbReference>